<name>A0A8S1EWT6_9PELO</name>
<proteinExistence type="inferred from homology"/>
<organism evidence="10 11">
    <name type="scientific">Caenorhabditis bovis</name>
    <dbReference type="NCBI Taxonomy" id="2654633"/>
    <lineage>
        <taxon>Eukaryota</taxon>
        <taxon>Metazoa</taxon>
        <taxon>Ecdysozoa</taxon>
        <taxon>Nematoda</taxon>
        <taxon>Chromadorea</taxon>
        <taxon>Rhabditida</taxon>
        <taxon>Rhabditina</taxon>
        <taxon>Rhabditomorpha</taxon>
        <taxon>Rhabditoidea</taxon>
        <taxon>Rhabditidae</taxon>
        <taxon>Peloderinae</taxon>
        <taxon>Caenorhabditis</taxon>
    </lineage>
</organism>
<evidence type="ECO:0000256" key="4">
    <source>
        <dbReference type="ARBA" id="ARBA00022989"/>
    </source>
</evidence>
<dbReference type="Proteomes" id="UP000494206">
    <property type="component" value="Unassembled WGS sequence"/>
</dbReference>
<dbReference type="InterPro" id="IPR001285">
    <property type="entry name" value="Synaptophysin/porin"/>
</dbReference>
<evidence type="ECO:0000313" key="10">
    <source>
        <dbReference type="EMBL" id="CAB3405894.1"/>
    </source>
</evidence>
<evidence type="ECO:0000256" key="6">
    <source>
        <dbReference type="ARBA" id="ARBA00023180"/>
    </source>
</evidence>
<evidence type="ECO:0000256" key="7">
    <source>
        <dbReference type="PROSITE-ProRule" id="PRU00581"/>
    </source>
</evidence>
<feature type="domain" description="MARVEL" evidence="9">
    <location>
        <begin position="11"/>
        <end position="188"/>
    </location>
</feature>
<dbReference type="PANTHER" id="PTHR10306">
    <property type="entry name" value="SYNAPTOPHYSIN"/>
    <property type="match status" value="1"/>
</dbReference>
<accession>A0A8S1EWT6</accession>
<evidence type="ECO:0000256" key="1">
    <source>
        <dbReference type="ARBA" id="ARBA00004141"/>
    </source>
</evidence>
<feature type="transmembrane region" description="Helical" evidence="8">
    <location>
        <begin position="12"/>
        <end position="34"/>
    </location>
</feature>
<keyword evidence="11" id="KW-1185">Reference proteome</keyword>
<keyword evidence="3 7" id="KW-0812">Transmembrane</keyword>
<dbReference type="EMBL" id="CADEPM010000005">
    <property type="protein sequence ID" value="CAB3405894.1"/>
    <property type="molecule type" value="Genomic_DNA"/>
</dbReference>
<dbReference type="PROSITE" id="PS51225">
    <property type="entry name" value="MARVEL"/>
    <property type="match status" value="1"/>
</dbReference>
<comment type="subcellular location">
    <subcellularLocation>
        <location evidence="1">Membrane</location>
        <topology evidence="1">Multi-pass membrane protein</topology>
    </subcellularLocation>
</comment>
<dbReference type="OrthoDB" id="10006326at2759"/>
<feature type="transmembrane region" description="Helical" evidence="8">
    <location>
        <begin position="162"/>
        <end position="184"/>
    </location>
</feature>
<dbReference type="PANTHER" id="PTHR10306:SF17">
    <property type="entry name" value="MARVEL DOMAIN-CONTAINING PROTEIN"/>
    <property type="match status" value="1"/>
</dbReference>
<dbReference type="InterPro" id="IPR008253">
    <property type="entry name" value="Marvel"/>
</dbReference>
<feature type="transmembrane region" description="Helical" evidence="8">
    <location>
        <begin position="100"/>
        <end position="122"/>
    </location>
</feature>
<feature type="transmembrane region" description="Helical" evidence="8">
    <location>
        <begin position="66"/>
        <end position="88"/>
    </location>
</feature>
<evidence type="ECO:0000256" key="3">
    <source>
        <dbReference type="ARBA" id="ARBA00022692"/>
    </source>
</evidence>
<evidence type="ECO:0000259" key="9">
    <source>
        <dbReference type="PROSITE" id="PS51225"/>
    </source>
</evidence>
<dbReference type="Pfam" id="PF01284">
    <property type="entry name" value="MARVEL"/>
    <property type="match status" value="1"/>
</dbReference>
<keyword evidence="4 8" id="KW-1133">Transmembrane helix</keyword>
<comment type="similarity">
    <text evidence="2">Belongs to the synaptophysin/synaptobrevin family.</text>
</comment>
<keyword evidence="6" id="KW-0325">Glycoprotein</keyword>
<comment type="caution">
    <text evidence="10">The sequence shown here is derived from an EMBL/GenBank/DDBJ whole genome shotgun (WGS) entry which is preliminary data.</text>
</comment>
<evidence type="ECO:0000256" key="5">
    <source>
        <dbReference type="ARBA" id="ARBA00023136"/>
    </source>
</evidence>
<reference evidence="10 11" key="1">
    <citation type="submission" date="2020-04" db="EMBL/GenBank/DDBJ databases">
        <authorList>
            <person name="Laetsch R D."/>
            <person name="Stevens L."/>
            <person name="Kumar S."/>
            <person name="Blaxter L. M."/>
        </authorList>
    </citation>
    <scope>NUCLEOTIDE SEQUENCE [LARGE SCALE GENOMIC DNA]</scope>
</reference>
<keyword evidence="5 7" id="KW-0472">Membrane</keyword>
<evidence type="ECO:0000256" key="2">
    <source>
        <dbReference type="ARBA" id="ARBA00006476"/>
    </source>
</evidence>
<dbReference type="AlphaFoldDB" id="A0A8S1EWT6"/>
<protein>
    <recommendedName>
        <fullName evidence="9">MARVEL domain-containing protein</fullName>
    </recommendedName>
</protein>
<gene>
    <name evidence="10" type="ORF">CBOVIS_LOCUS8036</name>
</gene>
<sequence length="199" mass="22537">MPIPGDLRISIFKYPIGFIRIVQFVFIVIAIAAVNSWGIEMHYSCKVGNLTNYLSQKVSTFSSAGFFYFVNVSALIYVLIITFGYVILWNLYQSDKRLPLADLGLTALFFVLFIFCSSIWWAGANTIGNATSDDHLKQLFSQNEWANQNATYSNRDVNNGKLAISVLADWVCVFCFAFNCWIIWKEVVPRDSSHPTDIA</sequence>
<evidence type="ECO:0000256" key="8">
    <source>
        <dbReference type="SAM" id="Phobius"/>
    </source>
</evidence>
<evidence type="ECO:0000313" key="11">
    <source>
        <dbReference type="Proteomes" id="UP000494206"/>
    </source>
</evidence>
<dbReference type="GO" id="GO:0030672">
    <property type="term" value="C:synaptic vesicle membrane"/>
    <property type="evidence" value="ECO:0007669"/>
    <property type="project" value="TreeGrafter"/>
</dbReference>